<organism evidence="3 4">
    <name type="scientific">Kryptolebias marmoratus</name>
    <name type="common">Mangrove killifish</name>
    <name type="synonym">Rivulus marmoratus</name>
    <dbReference type="NCBI Taxonomy" id="37003"/>
    <lineage>
        <taxon>Eukaryota</taxon>
        <taxon>Metazoa</taxon>
        <taxon>Chordata</taxon>
        <taxon>Craniata</taxon>
        <taxon>Vertebrata</taxon>
        <taxon>Euteleostomi</taxon>
        <taxon>Actinopterygii</taxon>
        <taxon>Neopterygii</taxon>
        <taxon>Teleostei</taxon>
        <taxon>Neoteleostei</taxon>
        <taxon>Acanthomorphata</taxon>
        <taxon>Ovalentaria</taxon>
        <taxon>Atherinomorphae</taxon>
        <taxon>Cyprinodontiformes</taxon>
        <taxon>Rivulidae</taxon>
        <taxon>Kryptolebias</taxon>
    </lineage>
</organism>
<feature type="signal peptide" evidence="1">
    <location>
        <begin position="1"/>
        <end position="19"/>
    </location>
</feature>
<keyword evidence="4" id="KW-1185">Reference proteome</keyword>
<name>A0A3Q3B373_KRYMA</name>
<keyword evidence="1" id="KW-0732">Signal</keyword>
<dbReference type="SUPFAM" id="SSF57302">
    <property type="entry name" value="Snake toxin-like"/>
    <property type="match status" value="1"/>
</dbReference>
<dbReference type="Proteomes" id="UP000264800">
    <property type="component" value="Unplaced"/>
</dbReference>
<reference evidence="3" key="1">
    <citation type="submission" date="2025-08" db="UniProtKB">
        <authorList>
            <consortium name="Ensembl"/>
        </authorList>
    </citation>
    <scope>IDENTIFICATION</scope>
</reference>
<sequence length="88" mass="9750">MRTVILAVLVFLLISQNEALRCYCGGKRRCSSSIETCVGSDSVCISASFYGVPNPFYFKGCYRERDCRTVNYPGISSASCCHSDLCNR</sequence>
<dbReference type="OMA" id="GCYRESD"/>
<dbReference type="InterPro" id="IPR035076">
    <property type="entry name" value="Toxin/TOLIP"/>
</dbReference>
<evidence type="ECO:0000313" key="3">
    <source>
        <dbReference type="Ensembl" id="ENSKMAP00000023440.1"/>
    </source>
</evidence>
<dbReference type="GeneTree" id="ENSGT01120000271962"/>
<dbReference type="Pfam" id="PF00087">
    <property type="entry name" value="Toxin_TOLIP"/>
    <property type="match status" value="1"/>
</dbReference>
<dbReference type="Gene3D" id="2.10.60.10">
    <property type="entry name" value="CD59"/>
    <property type="match status" value="1"/>
</dbReference>
<reference evidence="3" key="2">
    <citation type="submission" date="2025-09" db="UniProtKB">
        <authorList>
            <consortium name="Ensembl"/>
        </authorList>
    </citation>
    <scope>IDENTIFICATION</scope>
</reference>
<feature type="chain" id="PRO_5018770187" description="Snake toxin/toxin-like domain-containing protein" evidence="1">
    <location>
        <begin position="20"/>
        <end position="88"/>
    </location>
</feature>
<dbReference type="Ensembl" id="ENSKMAT00000023739.1">
    <property type="protein sequence ID" value="ENSKMAP00000023440.1"/>
    <property type="gene ID" value="ENSKMAG00000017398.1"/>
</dbReference>
<evidence type="ECO:0000313" key="4">
    <source>
        <dbReference type="Proteomes" id="UP000264800"/>
    </source>
</evidence>
<proteinExistence type="predicted"/>
<accession>A0A3Q3B373</accession>
<evidence type="ECO:0000256" key="1">
    <source>
        <dbReference type="SAM" id="SignalP"/>
    </source>
</evidence>
<dbReference type="InterPro" id="IPR045860">
    <property type="entry name" value="Snake_toxin-like_sf"/>
</dbReference>
<protein>
    <recommendedName>
        <fullName evidence="2">Snake toxin/toxin-like domain-containing protein</fullName>
    </recommendedName>
</protein>
<dbReference type="AlphaFoldDB" id="A0A3Q3B373"/>
<feature type="domain" description="Snake toxin/toxin-like" evidence="2">
    <location>
        <begin position="20"/>
        <end position="87"/>
    </location>
</feature>
<evidence type="ECO:0000259" key="2">
    <source>
        <dbReference type="Pfam" id="PF00087"/>
    </source>
</evidence>